<dbReference type="AlphaFoldDB" id="A0A5N5DMU4"/>
<feature type="transmembrane region" description="Helical" evidence="2">
    <location>
        <begin position="79"/>
        <end position="101"/>
    </location>
</feature>
<keyword evidence="4" id="KW-1185">Reference proteome</keyword>
<evidence type="ECO:0000313" key="3">
    <source>
        <dbReference type="EMBL" id="KAB2579057.1"/>
    </source>
</evidence>
<organism evidence="3 4">
    <name type="scientific">Lasiodiplodia theobromae</name>
    <dbReference type="NCBI Taxonomy" id="45133"/>
    <lineage>
        <taxon>Eukaryota</taxon>
        <taxon>Fungi</taxon>
        <taxon>Dikarya</taxon>
        <taxon>Ascomycota</taxon>
        <taxon>Pezizomycotina</taxon>
        <taxon>Dothideomycetes</taxon>
        <taxon>Dothideomycetes incertae sedis</taxon>
        <taxon>Botryosphaeriales</taxon>
        <taxon>Botryosphaeriaceae</taxon>
        <taxon>Lasiodiplodia</taxon>
    </lineage>
</organism>
<evidence type="ECO:0000313" key="4">
    <source>
        <dbReference type="Proteomes" id="UP000325902"/>
    </source>
</evidence>
<keyword evidence="2" id="KW-0472">Membrane</keyword>
<evidence type="ECO:0000256" key="2">
    <source>
        <dbReference type="SAM" id="Phobius"/>
    </source>
</evidence>
<dbReference type="EMBL" id="VCHE01000009">
    <property type="protein sequence ID" value="KAB2579057.1"/>
    <property type="molecule type" value="Genomic_DNA"/>
</dbReference>
<comment type="caution">
    <text evidence="3">The sequence shown here is derived from an EMBL/GenBank/DDBJ whole genome shotgun (WGS) entry which is preliminary data.</text>
</comment>
<feature type="transmembrane region" description="Helical" evidence="2">
    <location>
        <begin position="129"/>
        <end position="146"/>
    </location>
</feature>
<dbReference type="Proteomes" id="UP000325902">
    <property type="component" value="Unassembled WGS sequence"/>
</dbReference>
<feature type="transmembrane region" description="Helical" evidence="2">
    <location>
        <begin position="158"/>
        <end position="178"/>
    </location>
</feature>
<accession>A0A5N5DMU4</accession>
<feature type="compositionally biased region" description="Polar residues" evidence="1">
    <location>
        <begin position="1"/>
        <end position="24"/>
    </location>
</feature>
<feature type="region of interest" description="Disordered" evidence="1">
    <location>
        <begin position="1"/>
        <end position="43"/>
    </location>
</feature>
<reference evidence="3 4" key="1">
    <citation type="journal article" date="2019" name="Sci. Rep.">
        <title>A multi-omics analysis of the grapevine pathogen Lasiodiplodia theobromae reveals that temperature affects the expression of virulence- and pathogenicity-related genes.</title>
        <authorList>
            <person name="Felix C."/>
            <person name="Meneses R."/>
            <person name="Goncalves M.F.M."/>
            <person name="Tilleman L."/>
            <person name="Duarte A.S."/>
            <person name="Jorrin-Novo J.V."/>
            <person name="Van de Peer Y."/>
            <person name="Deforce D."/>
            <person name="Van Nieuwerburgh F."/>
            <person name="Esteves A.C."/>
            <person name="Alves A."/>
        </authorList>
    </citation>
    <scope>NUCLEOTIDE SEQUENCE [LARGE SCALE GENOMIC DNA]</scope>
    <source>
        <strain evidence="3 4">LA-SOL3</strain>
    </source>
</reference>
<proteinExistence type="predicted"/>
<protein>
    <submittedName>
        <fullName evidence="3">Uncharacterized protein</fullName>
    </submittedName>
</protein>
<keyword evidence="2" id="KW-1133">Transmembrane helix</keyword>
<name>A0A5N5DMU4_9PEZI</name>
<feature type="transmembrane region" description="Helical" evidence="2">
    <location>
        <begin position="184"/>
        <end position="204"/>
    </location>
</feature>
<sequence length="225" mass="24588">MVRSTRPSTRTNISQRSHGPSSSRLLEPQGGGGGGGGGGGSLLETINEDVEMTSAYANLSPHSPLLPLPRQRTRSRASILAAHLFAAAVMMVAASTVSTYWRRNPLPLCARFWVIIGEEDKCFWRPQPAVILAACSAYTGAAIWWYRQHRRWRYRNQTVAAAVLLGVCASLIVGVAYEEILRNALPWSAFAGLVAVAILDNIFGDRKRIRPFMRGSLAREAPGSR</sequence>
<gene>
    <name evidence="3" type="ORF">DBV05_g2417</name>
</gene>
<evidence type="ECO:0000256" key="1">
    <source>
        <dbReference type="SAM" id="MobiDB-lite"/>
    </source>
</evidence>
<feature type="compositionally biased region" description="Gly residues" evidence="1">
    <location>
        <begin position="29"/>
        <end position="41"/>
    </location>
</feature>
<keyword evidence="2" id="KW-0812">Transmembrane</keyword>